<dbReference type="EMBL" id="JALPQF010000003">
    <property type="protein sequence ID" value="MCK8479806.1"/>
    <property type="molecule type" value="Genomic_DNA"/>
</dbReference>
<dbReference type="SUPFAM" id="SSF109854">
    <property type="entry name" value="DinB/YfiT-like putative metalloenzymes"/>
    <property type="match status" value="1"/>
</dbReference>
<proteinExistence type="predicted"/>
<dbReference type="InterPro" id="IPR034660">
    <property type="entry name" value="DinB/YfiT-like"/>
</dbReference>
<dbReference type="InterPro" id="IPR024775">
    <property type="entry name" value="DinB-like"/>
</dbReference>
<dbReference type="RefSeq" id="WP_248412057.1">
    <property type="nucleotide sequence ID" value="NZ_JALPQF010000003.1"/>
</dbReference>
<evidence type="ECO:0000259" key="1">
    <source>
        <dbReference type="Pfam" id="PF12867"/>
    </source>
</evidence>
<evidence type="ECO:0000313" key="2">
    <source>
        <dbReference type="EMBL" id="MCK8479806.1"/>
    </source>
</evidence>
<organism evidence="2 3">
    <name type="scientific">Psychroserpens algicola</name>
    <dbReference type="NCBI Taxonomy" id="1719034"/>
    <lineage>
        <taxon>Bacteria</taxon>
        <taxon>Pseudomonadati</taxon>
        <taxon>Bacteroidota</taxon>
        <taxon>Flavobacteriia</taxon>
        <taxon>Flavobacteriales</taxon>
        <taxon>Flavobacteriaceae</taxon>
        <taxon>Psychroserpens</taxon>
    </lineage>
</organism>
<evidence type="ECO:0000313" key="3">
    <source>
        <dbReference type="Proteomes" id="UP001203687"/>
    </source>
</evidence>
<name>A0ABT0H604_9FLAO</name>
<gene>
    <name evidence="2" type="ORF">MUY34_04190</name>
</gene>
<feature type="domain" description="DinB-like" evidence="1">
    <location>
        <begin position="183"/>
        <end position="346"/>
    </location>
</feature>
<dbReference type="Proteomes" id="UP001203687">
    <property type="component" value="Unassembled WGS sequence"/>
</dbReference>
<comment type="caution">
    <text evidence="2">The sequence shown here is derived from an EMBL/GenBank/DDBJ whole genome shotgun (WGS) entry which is preliminary data.</text>
</comment>
<protein>
    <submittedName>
        <fullName evidence="2">DinB family protein</fullName>
    </submittedName>
</protein>
<reference evidence="2" key="1">
    <citation type="submission" date="2022-04" db="EMBL/GenBank/DDBJ databases">
        <authorList>
            <person name="Ren T."/>
        </authorList>
    </citation>
    <scope>NUCLEOTIDE SEQUENCE</scope>
    <source>
        <strain evidence="2">F63249</strain>
    </source>
</reference>
<keyword evidence="3" id="KW-1185">Reference proteome</keyword>
<dbReference type="Gene3D" id="1.20.120.450">
    <property type="entry name" value="dinb family like domain"/>
    <property type="match status" value="1"/>
</dbReference>
<dbReference type="Pfam" id="PF12867">
    <property type="entry name" value="DinB_2"/>
    <property type="match status" value="1"/>
</dbReference>
<sequence>MRKLFIIIMITTMFSSNSFGTNTPENDTFTIVFKGRVKVNAPASERENIQNFFGKVLGKEVEIQKNYDRVHFDGGGFVAYVYFDSSDHLLKKEDYLNSMQVGLLTPSSQYEIIKEKIKKHGISDMSPENPRYQNQEKFYYFHAPGNQVFRLVNIPDDKLENKDNNTSENSSTEIHKSYLVKYLELSKKGLENALSGLSKKQWHFKPADDVWSIAQIAEHLSKAESSLTGRAMSTLDMPLAPEKNKNINDRILFVEDFISEKNRQTVKIPVAPGTEPADTKKVPWSNPKEFLSYFKAKRQKTIDFVKTTDKDLMNHFMPTIPKLGDMNSYLWLVFMSAHNSRHTAQMLEVMNHPDFPSR</sequence>
<accession>A0ABT0H604</accession>